<sequence>MAKIQDLKCPYWSSTRSVEKIDPSMKRMQSLLNGGAKLVEKEAKTEELFDGEISQSYGLTENPKKALRVVDQNFPLPQEKVCKQCGKVFQSMKALCGHMAFHSNRKLVMDNDFDTEFEAKKPRSKTKCKRYNKSSTNSSSYTLANATSSSVSEIDEKDQEEIAICLMMLSREYASCRGGVNPVVEYSGNYSVVLETKSRSNETRNAKKEGLKCNGGEVLDMNKTGEYKTDDSRMAIKTWKNESKKRTKEFLDDDNELIVESYKRVKYGSAYAEVLSTQQHKRSKYECFNCKRTFKSFQALGGHRPCHRRNNADDATDQETILKSESVGNNKGVAKEGTSKAVKQVRPKKPKGYVCPFCPRVFKSGQALGGHKRTHFLGGNAEISHQSLETKPVVHDLFDLNLPAPQEDDDNNAQFTLW</sequence>
<dbReference type="Gene3D" id="3.30.160.60">
    <property type="entry name" value="Classic Zinc Finger"/>
    <property type="match status" value="1"/>
</dbReference>
<dbReference type="InterPro" id="IPR013087">
    <property type="entry name" value="Znf_C2H2_type"/>
</dbReference>
<dbReference type="PROSITE" id="PS50157">
    <property type="entry name" value="ZINC_FINGER_C2H2_2"/>
    <property type="match status" value="3"/>
</dbReference>
<feature type="domain" description="C2H2-type" evidence="3">
    <location>
        <begin position="285"/>
        <end position="312"/>
    </location>
</feature>
<evidence type="ECO:0000313" key="4">
    <source>
        <dbReference type="EMBL" id="GAA0161939.1"/>
    </source>
</evidence>
<comment type="caution">
    <text evidence="4">The sequence shown here is derived from an EMBL/GenBank/DDBJ whole genome shotgun (WGS) entry which is preliminary data.</text>
</comment>
<dbReference type="SUPFAM" id="SSF57667">
    <property type="entry name" value="beta-beta-alpha zinc fingers"/>
    <property type="match status" value="2"/>
</dbReference>
<dbReference type="GO" id="GO:0008270">
    <property type="term" value="F:zinc ion binding"/>
    <property type="evidence" value="ECO:0007669"/>
    <property type="project" value="UniProtKB-KW"/>
</dbReference>
<keyword evidence="1" id="KW-0479">Metal-binding</keyword>
<protein>
    <recommendedName>
        <fullName evidence="3">C2H2-type domain-containing protein</fullName>
    </recommendedName>
</protein>
<reference evidence="4 5" key="1">
    <citation type="submission" date="2024-01" db="EMBL/GenBank/DDBJ databases">
        <title>The complete chloroplast genome sequence of Lithospermum erythrorhizon: insights into the phylogenetic relationship among Boraginaceae species and the maternal lineages of purple gromwells.</title>
        <authorList>
            <person name="Okada T."/>
            <person name="Watanabe K."/>
        </authorList>
    </citation>
    <scope>NUCLEOTIDE SEQUENCE [LARGE SCALE GENOMIC DNA]</scope>
</reference>
<evidence type="ECO:0000256" key="2">
    <source>
        <dbReference type="SAM" id="MobiDB-lite"/>
    </source>
</evidence>
<feature type="domain" description="C2H2-type" evidence="3">
    <location>
        <begin position="353"/>
        <end position="375"/>
    </location>
</feature>
<keyword evidence="1" id="KW-0863">Zinc-finger</keyword>
<dbReference type="PANTHER" id="PTHR46869:SF1">
    <property type="entry name" value="C2H2-LIKE ZINC FINGER PROTEIN"/>
    <property type="match status" value="1"/>
</dbReference>
<evidence type="ECO:0000259" key="3">
    <source>
        <dbReference type="PROSITE" id="PS50157"/>
    </source>
</evidence>
<organism evidence="4 5">
    <name type="scientific">Lithospermum erythrorhizon</name>
    <name type="common">Purple gromwell</name>
    <name type="synonym">Lithospermum officinale var. erythrorhizon</name>
    <dbReference type="NCBI Taxonomy" id="34254"/>
    <lineage>
        <taxon>Eukaryota</taxon>
        <taxon>Viridiplantae</taxon>
        <taxon>Streptophyta</taxon>
        <taxon>Embryophyta</taxon>
        <taxon>Tracheophyta</taxon>
        <taxon>Spermatophyta</taxon>
        <taxon>Magnoliopsida</taxon>
        <taxon>eudicotyledons</taxon>
        <taxon>Gunneridae</taxon>
        <taxon>Pentapetalae</taxon>
        <taxon>asterids</taxon>
        <taxon>lamiids</taxon>
        <taxon>Boraginales</taxon>
        <taxon>Boraginaceae</taxon>
        <taxon>Boraginoideae</taxon>
        <taxon>Lithospermeae</taxon>
        <taxon>Lithospermum</taxon>
    </lineage>
</organism>
<accession>A0AAV3QD41</accession>
<proteinExistence type="predicted"/>
<name>A0AAV3QD41_LITER</name>
<feature type="region of interest" description="Disordered" evidence="2">
    <location>
        <begin position="124"/>
        <end position="145"/>
    </location>
</feature>
<dbReference type="EMBL" id="BAABME010004319">
    <property type="protein sequence ID" value="GAA0161939.1"/>
    <property type="molecule type" value="Genomic_DNA"/>
</dbReference>
<dbReference type="Proteomes" id="UP001454036">
    <property type="component" value="Unassembled WGS sequence"/>
</dbReference>
<feature type="domain" description="C2H2-type" evidence="3">
    <location>
        <begin position="80"/>
        <end position="107"/>
    </location>
</feature>
<feature type="compositionally biased region" description="Low complexity" evidence="2">
    <location>
        <begin position="133"/>
        <end position="145"/>
    </location>
</feature>
<keyword evidence="1" id="KW-0862">Zinc</keyword>
<keyword evidence="5" id="KW-1185">Reference proteome</keyword>
<evidence type="ECO:0000313" key="5">
    <source>
        <dbReference type="Proteomes" id="UP001454036"/>
    </source>
</evidence>
<dbReference type="AlphaFoldDB" id="A0AAV3QD41"/>
<dbReference type="InterPro" id="IPR036236">
    <property type="entry name" value="Znf_C2H2_sf"/>
</dbReference>
<dbReference type="SMART" id="SM00355">
    <property type="entry name" value="ZnF_C2H2"/>
    <property type="match status" value="3"/>
</dbReference>
<evidence type="ECO:0000256" key="1">
    <source>
        <dbReference type="PROSITE-ProRule" id="PRU00042"/>
    </source>
</evidence>
<dbReference type="PANTHER" id="PTHR46869">
    <property type="entry name" value="C2H2-LIKE ZINC FINGER PROTEIN"/>
    <property type="match status" value="1"/>
</dbReference>
<dbReference type="PROSITE" id="PS00028">
    <property type="entry name" value="ZINC_FINGER_C2H2_1"/>
    <property type="match status" value="3"/>
</dbReference>
<gene>
    <name evidence="4" type="ORF">LIER_18142</name>
</gene>
<dbReference type="Pfam" id="PF13912">
    <property type="entry name" value="zf-C2H2_6"/>
    <property type="match status" value="3"/>
</dbReference>